<dbReference type="RefSeq" id="WP_380114845.1">
    <property type="nucleotide sequence ID" value="NZ_JBHSIU010000012.1"/>
</dbReference>
<accession>A0ABV9VSI4</accession>
<evidence type="ECO:0000256" key="1">
    <source>
        <dbReference type="ARBA" id="ARBA00023015"/>
    </source>
</evidence>
<dbReference type="Proteomes" id="UP001595912">
    <property type="component" value="Unassembled WGS sequence"/>
</dbReference>
<dbReference type="InterPro" id="IPR036390">
    <property type="entry name" value="WH_DNA-bd_sf"/>
</dbReference>
<sequence length="52" mass="5536">MPSENQLVQEYGIARGTARKAIQLLRERGPVITVVGRGTYVAAANDGPALAR</sequence>
<dbReference type="PRINTS" id="PR00035">
    <property type="entry name" value="HTHGNTR"/>
</dbReference>
<evidence type="ECO:0000313" key="5">
    <source>
        <dbReference type="EMBL" id="MFC4998540.1"/>
    </source>
</evidence>
<keyword evidence="1" id="KW-0805">Transcription regulation</keyword>
<dbReference type="EMBL" id="JBHSIU010000012">
    <property type="protein sequence ID" value="MFC4998540.1"/>
    <property type="molecule type" value="Genomic_DNA"/>
</dbReference>
<keyword evidence="3" id="KW-0804">Transcription</keyword>
<dbReference type="Pfam" id="PF00392">
    <property type="entry name" value="GntR"/>
    <property type="match status" value="1"/>
</dbReference>
<dbReference type="InterPro" id="IPR036388">
    <property type="entry name" value="WH-like_DNA-bd_sf"/>
</dbReference>
<evidence type="ECO:0000256" key="3">
    <source>
        <dbReference type="ARBA" id="ARBA00023163"/>
    </source>
</evidence>
<organism evidence="5 6">
    <name type="scientific">Dactylosporangium cerinum</name>
    <dbReference type="NCBI Taxonomy" id="1434730"/>
    <lineage>
        <taxon>Bacteria</taxon>
        <taxon>Bacillati</taxon>
        <taxon>Actinomycetota</taxon>
        <taxon>Actinomycetes</taxon>
        <taxon>Micromonosporales</taxon>
        <taxon>Micromonosporaceae</taxon>
        <taxon>Dactylosporangium</taxon>
    </lineage>
</organism>
<protein>
    <submittedName>
        <fullName evidence="5">GntR family transcriptional regulator</fullName>
    </submittedName>
</protein>
<evidence type="ECO:0000259" key="4">
    <source>
        <dbReference type="PROSITE" id="PS50949"/>
    </source>
</evidence>
<dbReference type="Gene3D" id="1.10.10.10">
    <property type="entry name" value="Winged helix-like DNA-binding domain superfamily/Winged helix DNA-binding domain"/>
    <property type="match status" value="1"/>
</dbReference>
<keyword evidence="6" id="KW-1185">Reference proteome</keyword>
<reference evidence="6" key="1">
    <citation type="journal article" date="2019" name="Int. J. Syst. Evol. Microbiol.">
        <title>The Global Catalogue of Microorganisms (GCM) 10K type strain sequencing project: providing services to taxonomists for standard genome sequencing and annotation.</title>
        <authorList>
            <consortium name="The Broad Institute Genomics Platform"/>
            <consortium name="The Broad Institute Genome Sequencing Center for Infectious Disease"/>
            <person name="Wu L."/>
            <person name="Ma J."/>
        </authorList>
    </citation>
    <scope>NUCLEOTIDE SEQUENCE [LARGE SCALE GENOMIC DNA]</scope>
    <source>
        <strain evidence="6">CGMCC 4.7152</strain>
    </source>
</reference>
<proteinExistence type="predicted"/>
<dbReference type="PROSITE" id="PS50949">
    <property type="entry name" value="HTH_GNTR"/>
    <property type="match status" value="1"/>
</dbReference>
<evidence type="ECO:0000256" key="2">
    <source>
        <dbReference type="ARBA" id="ARBA00023125"/>
    </source>
</evidence>
<comment type="caution">
    <text evidence="5">The sequence shown here is derived from an EMBL/GenBank/DDBJ whole genome shotgun (WGS) entry which is preliminary data.</text>
</comment>
<evidence type="ECO:0000313" key="6">
    <source>
        <dbReference type="Proteomes" id="UP001595912"/>
    </source>
</evidence>
<feature type="domain" description="HTH gntR-type" evidence="4">
    <location>
        <begin position="1"/>
        <end position="44"/>
    </location>
</feature>
<dbReference type="InterPro" id="IPR000524">
    <property type="entry name" value="Tscrpt_reg_HTH_GntR"/>
</dbReference>
<name>A0ABV9VSI4_9ACTN</name>
<keyword evidence="2" id="KW-0238">DNA-binding</keyword>
<gene>
    <name evidence="5" type="ORF">ACFPIJ_11925</name>
</gene>
<dbReference type="SUPFAM" id="SSF46785">
    <property type="entry name" value="Winged helix' DNA-binding domain"/>
    <property type="match status" value="1"/>
</dbReference>